<evidence type="ECO:0000256" key="1">
    <source>
        <dbReference type="ARBA" id="ARBA00001968"/>
    </source>
</evidence>
<gene>
    <name evidence="9" type="ORF">ACEWY4_024050</name>
</gene>
<evidence type="ECO:0000256" key="3">
    <source>
        <dbReference type="ARBA" id="ARBA00006958"/>
    </source>
</evidence>
<keyword evidence="5" id="KW-0479">Metal-binding</keyword>
<reference evidence="9 10" key="1">
    <citation type="submission" date="2024-09" db="EMBL/GenBank/DDBJ databases">
        <title>A chromosome-level genome assembly of Gray's grenadier anchovy, Coilia grayii.</title>
        <authorList>
            <person name="Fu Z."/>
        </authorList>
    </citation>
    <scope>NUCLEOTIDE SEQUENCE [LARGE SCALE GENOMIC DNA]</scope>
    <source>
        <strain evidence="9">G4</strain>
        <tissue evidence="9">Muscle</tissue>
    </source>
</reference>
<proteinExistence type="inferred from homology"/>
<protein>
    <recommendedName>
        <fullName evidence="8">DDE Tnp4 domain-containing protein</fullName>
    </recommendedName>
</protein>
<accession>A0ABD1IZ82</accession>
<dbReference type="InterPro" id="IPR045249">
    <property type="entry name" value="HARBI1-like"/>
</dbReference>
<dbReference type="AlphaFoldDB" id="A0ABD1IZ82"/>
<evidence type="ECO:0000259" key="8">
    <source>
        <dbReference type="Pfam" id="PF13359"/>
    </source>
</evidence>
<evidence type="ECO:0000256" key="6">
    <source>
        <dbReference type="ARBA" id="ARBA00022801"/>
    </source>
</evidence>
<sequence length="399" mass="45443">MDRIRILNMLIVLCQLITAVITLRKRVRARRRLELMMLFQGLDTPRASPQTWQRPRSSLWWENDVLGNFTDREWLTSFRMTRQTFERLCNLLPSLQPDPSSRRPPVPHQKRVAIAIYKYRVVAGKFGVRFTTVHRCVYAVCRAISSKLLHQYVKMPSADEAQQIAYINTMKHHIPQIYGAIDGSHIPIVPPLDGYRDYINRKRWASVILQAVVDDRRLFRNIFTGIPGSSHDAAVLKQSSLFNNPALLPQASIAIDGLDIPLMIVGDPAYPLLPWLIKAYNGPQLTPAQEAFNKNLNSIRVSVEHSFGRLKGRWRVLNKRSDIHHSFMPTVIAACCVLHNMCEVVHHTEYVGLPPAPDSQPPGQPCEDEFPAADARSAHLVRNALLEHVQNALHLYIST</sequence>
<keyword evidence="10" id="KW-1185">Reference proteome</keyword>
<name>A0ABD1IZ82_9TELE</name>
<keyword evidence="4" id="KW-0540">Nuclease</keyword>
<dbReference type="InterPro" id="IPR027806">
    <property type="entry name" value="HARBI1_dom"/>
</dbReference>
<evidence type="ECO:0000256" key="2">
    <source>
        <dbReference type="ARBA" id="ARBA00004123"/>
    </source>
</evidence>
<keyword evidence="6" id="KW-0378">Hydrolase</keyword>
<dbReference type="EMBL" id="JBHFQA010000021">
    <property type="protein sequence ID" value="KAL2080257.1"/>
    <property type="molecule type" value="Genomic_DNA"/>
</dbReference>
<evidence type="ECO:0000256" key="7">
    <source>
        <dbReference type="ARBA" id="ARBA00023242"/>
    </source>
</evidence>
<dbReference type="Pfam" id="PF13359">
    <property type="entry name" value="DDE_Tnp_4"/>
    <property type="match status" value="1"/>
</dbReference>
<comment type="cofactor">
    <cofactor evidence="1">
        <name>a divalent metal cation</name>
        <dbReference type="ChEBI" id="CHEBI:60240"/>
    </cofactor>
</comment>
<comment type="subcellular location">
    <subcellularLocation>
        <location evidence="2">Nucleus</location>
    </subcellularLocation>
</comment>
<evidence type="ECO:0000313" key="9">
    <source>
        <dbReference type="EMBL" id="KAL2080257.1"/>
    </source>
</evidence>
<evidence type="ECO:0000256" key="5">
    <source>
        <dbReference type="ARBA" id="ARBA00022723"/>
    </source>
</evidence>
<dbReference type="GO" id="GO:0016787">
    <property type="term" value="F:hydrolase activity"/>
    <property type="evidence" value="ECO:0007669"/>
    <property type="project" value="UniProtKB-KW"/>
</dbReference>
<organism evidence="9 10">
    <name type="scientific">Coilia grayii</name>
    <name type="common">Gray's grenadier anchovy</name>
    <dbReference type="NCBI Taxonomy" id="363190"/>
    <lineage>
        <taxon>Eukaryota</taxon>
        <taxon>Metazoa</taxon>
        <taxon>Chordata</taxon>
        <taxon>Craniata</taxon>
        <taxon>Vertebrata</taxon>
        <taxon>Euteleostomi</taxon>
        <taxon>Actinopterygii</taxon>
        <taxon>Neopterygii</taxon>
        <taxon>Teleostei</taxon>
        <taxon>Clupei</taxon>
        <taxon>Clupeiformes</taxon>
        <taxon>Clupeoidei</taxon>
        <taxon>Engraulidae</taxon>
        <taxon>Coilinae</taxon>
        <taxon>Coilia</taxon>
    </lineage>
</organism>
<dbReference type="PANTHER" id="PTHR22930:SF206">
    <property type="entry name" value="NUCLEASE HARBI1"/>
    <property type="match status" value="1"/>
</dbReference>
<comment type="similarity">
    <text evidence="3">Belongs to the HARBI1 family.</text>
</comment>
<keyword evidence="7" id="KW-0539">Nucleus</keyword>
<evidence type="ECO:0000256" key="4">
    <source>
        <dbReference type="ARBA" id="ARBA00022722"/>
    </source>
</evidence>
<evidence type="ECO:0000313" key="10">
    <source>
        <dbReference type="Proteomes" id="UP001591681"/>
    </source>
</evidence>
<dbReference type="PANTHER" id="PTHR22930">
    <property type="match status" value="1"/>
</dbReference>
<dbReference type="GO" id="GO:0004518">
    <property type="term" value="F:nuclease activity"/>
    <property type="evidence" value="ECO:0007669"/>
    <property type="project" value="UniProtKB-KW"/>
</dbReference>
<comment type="caution">
    <text evidence="9">The sequence shown here is derived from an EMBL/GenBank/DDBJ whole genome shotgun (WGS) entry which is preliminary data.</text>
</comment>
<dbReference type="Proteomes" id="UP001591681">
    <property type="component" value="Unassembled WGS sequence"/>
</dbReference>
<dbReference type="GO" id="GO:0046872">
    <property type="term" value="F:metal ion binding"/>
    <property type="evidence" value="ECO:0007669"/>
    <property type="project" value="UniProtKB-KW"/>
</dbReference>
<dbReference type="GO" id="GO:0005634">
    <property type="term" value="C:nucleus"/>
    <property type="evidence" value="ECO:0007669"/>
    <property type="project" value="UniProtKB-SubCell"/>
</dbReference>
<feature type="domain" description="DDE Tnp4" evidence="8">
    <location>
        <begin position="181"/>
        <end position="340"/>
    </location>
</feature>